<sequence>MDNFTFPREERLRSKAAIKHVFSKGVKITCRGAALFIVPNGLEYNRFLCTFKRGFGTAVERNNARRISKEAYRKIKPQLKTGKDFVLLVFSSKDGYFERFNQLVYLFTKAEMYKM</sequence>
<dbReference type="GO" id="GO:0030677">
    <property type="term" value="C:ribonuclease P complex"/>
    <property type="evidence" value="ECO:0007669"/>
    <property type="project" value="TreeGrafter"/>
</dbReference>
<dbReference type="GO" id="GO:0042781">
    <property type="term" value="F:3'-tRNA processing endoribonuclease activity"/>
    <property type="evidence" value="ECO:0007669"/>
    <property type="project" value="TreeGrafter"/>
</dbReference>
<comment type="similarity">
    <text evidence="6">Belongs to the RnpA family.</text>
</comment>
<evidence type="ECO:0000256" key="3">
    <source>
        <dbReference type="ARBA" id="ARBA00022759"/>
    </source>
</evidence>
<gene>
    <name evidence="6 8" type="primary">rnpA</name>
    <name evidence="8" type="ORF">IFE08_11840</name>
</gene>
<name>A0A7S7AW34_9SPIR</name>
<dbReference type="GO" id="GO:0000049">
    <property type="term" value="F:tRNA binding"/>
    <property type="evidence" value="ECO:0007669"/>
    <property type="project" value="UniProtKB-UniRule"/>
</dbReference>
<dbReference type="GO" id="GO:0004526">
    <property type="term" value="F:ribonuclease P activity"/>
    <property type="evidence" value="ECO:0007669"/>
    <property type="project" value="UniProtKB-UniRule"/>
</dbReference>
<keyword evidence="2 6" id="KW-0540">Nuclease</keyword>
<keyword evidence="1 6" id="KW-0819">tRNA processing</keyword>
<evidence type="ECO:0000256" key="5">
    <source>
        <dbReference type="ARBA" id="ARBA00022884"/>
    </source>
</evidence>
<dbReference type="InterPro" id="IPR014721">
    <property type="entry name" value="Ribsml_uS5_D2-typ_fold_subgr"/>
</dbReference>
<dbReference type="Proteomes" id="UP000593915">
    <property type="component" value="Chromosome"/>
</dbReference>
<evidence type="ECO:0000256" key="1">
    <source>
        <dbReference type="ARBA" id="ARBA00022694"/>
    </source>
</evidence>
<proteinExistence type="inferred from homology"/>
<comment type="catalytic activity">
    <reaction evidence="6">
        <text>Endonucleolytic cleavage of RNA, removing 5'-extranucleotides from tRNA precursor.</text>
        <dbReference type="EC" id="3.1.26.5"/>
    </reaction>
</comment>
<dbReference type="InterPro" id="IPR000100">
    <property type="entry name" value="RNase_P"/>
</dbReference>
<dbReference type="InterPro" id="IPR020568">
    <property type="entry name" value="Ribosomal_Su5_D2-typ_SF"/>
</dbReference>
<dbReference type="PANTHER" id="PTHR33992:SF1">
    <property type="entry name" value="RIBONUCLEASE P PROTEIN COMPONENT"/>
    <property type="match status" value="1"/>
</dbReference>
<comment type="subunit">
    <text evidence="6">Consists of a catalytic RNA component (M1 or rnpB) and a protein subunit.</text>
</comment>
<dbReference type="GO" id="GO:0001682">
    <property type="term" value="P:tRNA 5'-leader removal"/>
    <property type="evidence" value="ECO:0007669"/>
    <property type="project" value="UniProtKB-UniRule"/>
</dbReference>
<dbReference type="EMBL" id="CP061839">
    <property type="protein sequence ID" value="QOW60487.1"/>
    <property type="molecule type" value="Genomic_DNA"/>
</dbReference>
<evidence type="ECO:0000256" key="6">
    <source>
        <dbReference type="HAMAP-Rule" id="MF_00227"/>
    </source>
</evidence>
<organism evidence="8 9">
    <name type="scientific">Treponema pedis</name>
    <dbReference type="NCBI Taxonomy" id="409322"/>
    <lineage>
        <taxon>Bacteria</taxon>
        <taxon>Pseudomonadati</taxon>
        <taxon>Spirochaetota</taxon>
        <taxon>Spirochaetia</taxon>
        <taxon>Spirochaetales</taxon>
        <taxon>Treponemataceae</taxon>
        <taxon>Treponema</taxon>
    </lineage>
</organism>
<dbReference type="Gene3D" id="3.30.230.10">
    <property type="match status" value="1"/>
</dbReference>
<evidence type="ECO:0000256" key="4">
    <source>
        <dbReference type="ARBA" id="ARBA00022801"/>
    </source>
</evidence>
<evidence type="ECO:0000313" key="8">
    <source>
        <dbReference type="EMBL" id="QOW60487.1"/>
    </source>
</evidence>
<dbReference type="HAMAP" id="MF_00227">
    <property type="entry name" value="RNase_P"/>
    <property type="match status" value="1"/>
</dbReference>
<keyword evidence="5 6" id="KW-0694">RNA-binding</keyword>
<dbReference type="AlphaFoldDB" id="A0A7S7AW34"/>
<accession>A0A7S7AW34</accession>
<dbReference type="SUPFAM" id="SSF54211">
    <property type="entry name" value="Ribosomal protein S5 domain 2-like"/>
    <property type="match status" value="1"/>
</dbReference>
<keyword evidence="4 6" id="KW-0378">Hydrolase</keyword>
<dbReference type="EC" id="3.1.26.5" evidence="6 7"/>
<dbReference type="RefSeq" id="WP_024469657.1">
    <property type="nucleotide sequence ID" value="NZ_CP061839.1"/>
</dbReference>
<comment type="function">
    <text evidence="6">RNaseP catalyzes the removal of the 5'-leader sequence from pre-tRNA to produce the mature 5'-terminus. It can also cleave other RNA substrates such as 4.5S RNA. The protein component plays an auxiliary but essential role in vivo by binding to the 5'-leader sequence and broadening the substrate specificity of the ribozyme.</text>
</comment>
<evidence type="ECO:0000313" key="9">
    <source>
        <dbReference type="Proteomes" id="UP000593915"/>
    </source>
</evidence>
<evidence type="ECO:0000256" key="2">
    <source>
        <dbReference type="ARBA" id="ARBA00022722"/>
    </source>
</evidence>
<dbReference type="PANTHER" id="PTHR33992">
    <property type="entry name" value="RIBONUCLEASE P PROTEIN COMPONENT"/>
    <property type="match status" value="1"/>
</dbReference>
<dbReference type="Pfam" id="PF00825">
    <property type="entry name" value="Ribonuclease_P"/>
    <property type="match status" value="1"/>
</dbReference>
<keyword evidence="3 6" id="KW-0255">Endonuclease</keyword>
<evidence type="ECO:0000256" key="7">
    <source>
        <dbReference type="NCBIfam" id="TIGR00188"/>
    </source>
</evidence>
<protein>
    <recommendedName>
        <fullName evidence="6 7">Ribonuclease P protein component</fullName>
        <shortName evidence="6">RNase P protein</shortName>
        <shortName evidence="6">RNaseP protein</shortName>
        <ecNumber evidence="6 7">3.1.26.5</ecNumber>
    </recommendedName>
    <alternativeName>
        <fullName evidence="6">Protein C5</fullName>
    </alternativeName>
</protein>
<dbReference type="NCBIfam" id="TIGR00188">
    <property type="entry name" value="rnpA"/>
    <property type="match status" value="1"/>
</dbReference>
<reference evidence="8 9" key="1">
    <citation type="submission" date="2020-09" db="EMBL/GenBank/DDBJ databases">
        <title>Characterization of Treponema spp. from bovine digital dermatitis in Korea.</title>
        <authorList>
            <person name="Espiritu H.M."/>
            <person name="Cho Y.I."/>
            <person name="Mamuad L."/>
        </authorList>
    </citation>
    <scope>NUCLEOTIDE SEQUENCE [LARGE SCALE GENOMIC DNA]</scope>
    <source>
        <strain evidence="8 9">KS1</strain>
    </source>
</reference>